<keyword evidence="2" id="KW-1185">Reference proteome</keyword>
<gene>
    <name evidence="1" type="ORF">FWILDA_LOCUS1909</name>
</gene>
<name>A0A9W4WIX7_9GLOM</name>
<dbReference type="SUPFAM" id="SSF52540">
    <property type="entry name" value="P-loop containing nucleoside triphosphate hydrolases"/>
    <property type="match status" value="1"/>
</dbReference>
<dbReference type="InterPro" id="IPR027417">
    <property type="entry name" value="P-loop_NTPase"/>
</dbReference>
<proteinExistence type="predicted"/>
<organism evidence="1 2">
    <name type="scientific">Funneliformis geosporum</name>
    <dbReference type="NCBI Taxonomy" id="1117311"/>
    <lineage>
        <taxon>Eukaryota</taxon>
        <taxon>Fungi</taxon>
        <taxon>Fungi incertae sedis</taxon>
        <taxon>Mucoromycota</taxon>
        <taxon>Glomeromycotina</taxon>
        <taxon>Glomeromycetes</taxon>
        <taxon>Glomerales</taxon>
        <taxon>Glomeraceae</taxon>
        <taxon>Funneliformis</taxon>
    </lineage>
</organism>
<evidence type="ECO:0000313" key="2">
    <source>
        <dbReference type="Proteomes" id="UP001153678"/>
    </source>
</evidence>
<evidence type="ECO:0000313" key="1">
    <source>
        <dbReference type="EMBL" id="CAI2165113.1"/>
    </source>
</evidence>
<accession>A0A9W4WIX7</accession>
<protein>
    <submittedName>
        <fullName evidence="1">9022_t:CDS:1</fullName>
    </submittedName>
</protein>
<dbReference type="Gene3D" id="3.40.50.300">
    <property type="entry name" value="P-loop containing nucleotide triphosphate hydrolases"/>
    <property type="match status" value="1"/>
</dbReference>
<dbReference type="Proteomes" id="UP001153678">
    <property type="component" value="Unassembled WGS sequence"/>
</dbReference>
<comment type="caution">
    <text evidence="1">The sequence shown here is derived from an EMBL/GenBank/DDBJ whole genome shotgun (WGS) entry which is preliminary data.</text>
</comment>
<sequence>MSERTGMILFGLTGQGKSSIANMLIQGDVYREVTAFKVNEGTAGVTINSRVNDKFIVYDLIGIDEIVEGSVPHKKIIEKIRHGFVTRQTSSQNSDPTLTKANSRSCFQLSIGRFRALLISILSRFIKSNMSNSNMSERNRIVLFGLAGQGKSSIANMLIQGDIHHEVNGNEGNLNKFKINDGAVGASVEIICGVNNEFEVYDTIGVGETDAGSVPHKKAVVKIRDYFTRCEVQLNYIAYVKKQGRFTEEDRKMFNLFKKIFEGREFWRLSYYPGRFSLE</sequence>
<dbReference type="OrthoDB" id="8954335at2759"/>
<dbReference type="AlphaFoldDB" id="A0A9W4WIX7"/>
<dbReference type="EMBL" id="CAMKVN010000198">
    <property type="protein sequence ID" value="CAI2165113.1"/>
    <property type="molecule type" value="Genomic_DNA"/>
</dbReference>
<reference evidence="1" key="1">
    <citation type="submission" date="2022-08" db="EMBL/GenBank/DDBJ databases">
        <authorList>
            <person name="Kallberg Y."/>
            <person name="Tangrot J."/>
            <person name="Rosling A."/>
        </authorList>
    </citation>
    <scope>NUCLEOTIDE SEQUENCE</scope>
    <source>
        <strain evidence="1">Wild A</strain>
    </source>
</reference>